<feature type="transmembrane region" description="Helical" evidence="1">
    <location>
        <begin position="88"/>
        <end position="110"/>
    </location>
</feature>
<keyword evidence="1" id="KW-0812">Transmembrane</keyword>
<dbReference type="Pfam" id="PF05232">
    <property type="entry name" value="BTP"/>
    <property type="match status" value="2"/>
</dbReference>
<evidence type="ECO:0000256" key="1">
    <source>
        <dbReference type="SAM" id="Phobius"/>
    </source>
</evidence>
<dbReference type="EMBL" id="CP017315">
    <property type="protein sequence ID" value="AQS41602.1"/>
    <property type="molecule type" value="Genomic_DNA"/>
</dbReference>
<dbReference type="InterPro" id="IPR007896">
    <property type="entry name" value="BTP_bacteria"/>
</dbReference>
<keyword evidence="1" id="KW-0472">Membrane</keyword>
<reference evidence="3 4" key="1">
    <citation type="journal article" date="2010" name="Science">
        <title>Genomic comparison of the ants Camponotus floridanus and Harpegnathos saltator.</title>
        <authorList>
            <person name="Bonasio R."/>
            <person name="Zhang G."/>
            <person name="Ye C."/>
            <person name="Mutti N.S."/>
            <person name="Fang X."/>
            <person name="Qin N."/>
            <person name="Donahue G."/>
            <person name="Yang P."/>
            <person name="Li Q."/>
            <person name="Li C."/>
            <person name="Zhang P."/>
            <person name="Huang Z."/>
            <person name="Berger S.L."/>
            <person name="Reinberg D."/>
            <person name="Wang J."/>
            <person name="Liebig J."/>
        </authorList>
    </citation>
    <scope>NUCLEOTIDE SEQUENCE [LARGE SCALE GENOMIC DNA]</scope>
    <source>
        <strain evidence="3 4">Hsal</strain>
    </source>
</reference>
<reference evidence="3 4" key="2">
    <citation type="journal article" date="2016" name="Sci. Rep.">
        <title>The genome of Rhizobiales bacteria in predatory ants reveals urease gene functions but no genes for nitrogen fixation.</title>
        <authorList>
            <person name="Neuvonen M.M."/>
            <person name="Tamarit D."/>
            <person name="Naslund K."/>
            <person name="Liebig J."/>
            <person name="Feldhaar H."/>
            <person name="Moran N.A."/>
            <person name="Guy L."/>
            <person name="Andersson S.G."/>
        </authorList>
    </citation>
    <scope>NUCLEOTIDE SEQUENCE [LARGE SCALE GENOMIC DNA]</scope>
    <source>
        <strain evidence="3 4">Hsal</strain>
    </source>
</reference>
<protein>
    <submittedName>
        <fullName evidence="3">Chlorhexidine efflux transporter</fullName>
    </submittedName>
</protein>
<feature type="domain" description="Chlorhexidine efflux transporter" evidence="2">
    <location>
        <begin position="82"/>
        <end position="142"/>
    </location>
</feature>
<accession>A0A1U9JUQ6</accession>
<dbReference type="InterPro" id="IPR058208">
    <property type="entry name" value="PACE"/>
</dbReference>
<feature type="domain" description="Chlorhexidine efflux transporter" evidence="2">
    <location>
        <begin position="14"/>
        <end position="77"/>
    </location>
</feature>
<keyword evidence="4" id="KW-1185">Reference proteome</keyword>
<evidence type="ECO:0000259" key="2">
    <source>
        <dbReference type="Pfam" id="PF05232"/>
    </source>
</evidence>
<dbReference type="AlphaFoldDB" id="A0A1U9JUQ6"/>
<feature type="transmembrane region" description="Helical" evidence="1">
    <location>
        <begin position="20"/>
        <end position="40"/>
    </location>
</feature>
<dbReference type="KEGG" id="thd:BHV28_09060"/>
<gene>
    <name evidence="3" type="ORF">BHV28_09060</name>
</gene>
<organism evidence="3 4">
    <name type="scientific">Candidatus Tokpelaia hoelldobleri</name>
    <dbReference type="NCBI Taxonomy" id="1902579"/>
    <lineage>
        <taxon>Bacteria</taxon>
        <taxon>Pseudomonadati</taxon>
        <taxon>Pseudomonadota</taxon>
        <taxon>Alphaproteobacteria</taxon>
        <taxon>Hyphomicrobiales</taxon>
        <taxon>Candidatus Tokpelaia</taxon>
    </lineage>
</organism>
<feature type="transmembrane region" description="Helical" evidence="1">
    <location>
        <begin position="46"/>
        <end position="67"/>
    </location>
</feature>
<dbReference type="Proteomes" id="UP000188912">
    <property type="component" value="Chromosome"/>
</dbReference>
<evidence type="ECO:0000313" key="3">
    <source>
        <dbReference type="EMBL" id="AQS41602.1"/>
    </source>
</evidence>
<feature type="transmembrane region" description="Helical" evidence="1">
    <location>
        <begin position="116"/>
        <end position="139"/>
    </location>
</feature>
<sequence length="152" mass="17729">MPTLPKTDELLIRRSFFARAVHAVLFELIAVAMTTIFFVVIMKKSILDMGALSVIISLTATAWNAVYNYLFDRMQKRFGFSRTKNIRILHTLCFEVGLTFATVPIVAYWLDTSFFNAFWLEAALLLFFLPYSIIYNYIYDKIYICIKQRGKH</sequence>
<name>A0A1U9JUQ6_9HYPH</name>
<proteinExistence type="predicted"/>
<dbReference type="NCBIfam" id="NF033664">
    <property type="entry name" value="PACE_transport"/>
    <property type="match status" value="1"/>
</dbReference>
<evidence type="ECO:0000313" key="4">
    <source>
        <dbReference type="Proteomes" id="UP000188912"/>
    </source>
</evidence>
<keyword evidence="1" id="KW-1133">Transmembrane helix</keyword>